<dbReference type="Proteomes" id="UP001179600">
    <property type="component" value="Plasmid pK204-1-A"/>
</dbReference>
<dbReference type="AlphaFoldDB" id="A0AAE9XHT3"/>
<name>A0AAE9XHT3_9ENTE</name>
<sequence length="655" mass="71276">MALSGSNTWDVQRTSGYLKIKMDWSATQNIAGNYSDVKVDITVIRGAYGYNTNSTADTQSLWIDGTKYTATSNVGGGNNSSKLIMSQTKRVYHNADGTKSFSMQFHKYFGVWWGGTLVGTQTFPTVNATLNTIPRASSISSISGGTLGSSLTVNISRAASSFTHRVGYYRTDGKLGLDIIHNVGTSTTFTLPIGDSSYLPNATSGTAKIVVDTYSGSTRIGSTSKNFKVTVPTSVVPNVSNITFAETTTGLNAKFGAYVQNKSSVKTTMKGNGAYGSTIRQKKIIGNGQVENSFELNTDVLSSSGINKFTYEVIDSRGRKASATQNITVLPYIDPQISALSVIRCNSYGTPNNEGTYAKVTYNASIAPINNKNDKTFKLRWRKNGEGTWSEKALSNANYTLTGSTILSGFSVDNSYEFQLVVTDYFVSVIKPTSMPSGYTLVNFHQSGKAMAFGGVMERPEGLDVFLNTEFKQAIKIATNTVGQADDWLMVFNRLDGTYAAGLSLGKGIEHLKLHLYGDKGRKTFAFGDDGNLRANGDLVLTDKPMPLLWSGALYMQASHTIKLKSIKQCRNGWMFLWSNYVGGAAQNNNWSISYLSKSASEFGVVGFHSFIGYENSVEPVSKYMYLDNDTTLRGYAGNSVAPKNKVVLRAVYEW</sequence>
<evidence type="ECO:0000313" key="1">
    <source>
        <dbReference type="EMBL" id="WCG23667.1"/>
    </source>
</evidence>
<keyword evidence="1" id="KW-0614">Plasmid</keyword>
<gene>
    <name evidence="1" type="ORF">PML95_10090</name>
</gene>
<evidence type="ECO:0000313" key="2">
    <source>
        <dbReference type="Proteomes" id="UP001179600"/>
    </source>
</evidence>
<dbReference type="EMBL" id="CP116508">
    <property type="protein sequence ID" value="WCG23667.1"/>
    <property type="molecule type" value="Genomic_DNA"/>
</dbReference>
<dbReference type="RefSeq" id="WP_272163747.1">
    <property type="nucleotide sequence ID" value="NZ_CP116508.1"/>
</dbReference>
<accession>A0AAE9XHT3</accession>
<dbReference type="InterPro" id="IPR008577">
    <property type="entry name" value="DUF859"/>
</dbReference>
<proteinExistence type="predicted"/>
<dbReference type="Pfam" id="PF05895">
    <property type="entry name" value="DUF859"/>
    <property type="match status" value="1"/>
</dbReference>
<reference evidence="1" key="1">
    <citation type="submission" date="2023-01" db="EMBL/GenBank/DDBJ databases">
        <title>Oxazolidinone resistance genes in florfenicol resistant enterococci from beef cattle and veal calves at slaughter.</title>
        <authorList>
            <person name="Biggel M."/>
        </authorList>
    </citation>
    <scope>NUCLEOTIDE SEQUENCE</scope>
    <source>
        <strain evidence="1">K204-1</strain>
        <plasmid evidence="1">pK204-1-A</plasmid>
    </source>
</reference>
<geneLocation type="plasmid" evidence="1 2">
    <name>pK204-1-A</name>
</geneLocation>
<organism evidence="1 2">
    <name type="scientific">Vagococcus lutrae</name>
    <dbReference type="NCBI Taxonomy" id="81947"/>
    <lineage>
        <taxon>Bacteria</taxon>
        <taxon>Bacillati</taxon>
        <taxon>Bacillota</taxon>
        <taxon>Bacilli</taxon>
        <taxon>Lactobacillales</taxon>
        <taxon>Enterococcaceae</taxon>
        <taxon>Vagococcus</taxon>
    </lineage>
</organism>
<protein>
    <submittedName>
        <fullName evidence="1">DUF859 family phage minor structural protein</fullName>
    </submittedName>
</protein>